<keyword evidence="1" id="KW-0472">Membrane</keyword>
<evidence type="ECO:0000256" key="1">
    <source>
        <dbReference type="SAM" id="Phobius"/>
    </source>
</evidence>
<proteinExistence type="predicted"/>
<feature type="transmembrane region" description="Helical" evidence="1">
    <location>
        <begin position="90"/>
        <end position="107"/>
    </location>
</feature>
<reference evidence="2" key="1">
    <citation type="journal article" date="2020" name="Nature">
        <title>Giant virus diversity and host interactions through global metagenomics.</title>
        <authorList>
            <person name="Schulz F."/>
            <person name="Roux S."/>
            <person name="Paez-Espino D."/>
            <person name="Jungbluth S."/>
            <person name="Walsh D.A."/>
            <person name="Denef V.J."/>
            <person name="McMahon K.D."/>
            <person name="Konstantinidis K.T."/>
            <person name="Eloe-Fadrosh E.A."/>
            <person name="Kyrpides N.C."/>
            <person name="Woyke T."/>
        </authorList>
    </citation>
    <scope>NUCLEOTIDE SEQUENCE</scope>
    <source>
        <strain evidence="2">GVMAG-S-3300013014-136</strain>
    </source>
</reference>
<accession>A0A6C0KPY4</accession>
<dbReference type="AlphaFoldDB" id="A0A6C0KPY4"/>
<evidence type="ECO:0000313" key="2">
    <source>
        <dbReference type="EMBL" id="QHU20065.1"/>
    </source>
</evidence>
<sequence>MALMIFMAVTGAVTGGISAAHTTCSNEQKTQQAIQATQQFVAQSQKMFTNLQNIGSSELDTLNNLSQESLAACDELQSVHSAYIKQMQKLQIIALFVIVIVFMLLLGKKLKFY</sequence>
<name>A0A6C0KPY4_9ZZZZ</name>
<dbReference type="EMBL" id="MN740961">
    <property type="protein sequence ID" value="QHU20065.1"/>
    <property type="molecule type" value="Genomic_DNA"/>
</dbReference>
<keyword evidence="1" id="KW-0812">Transmembrane</keyword>
<organism evidence="2">
    <name type="scientific">viral metagenome</name>
    <dbReference type="NCBI Taxonomy" id="1070528"/>
    <lineage>
        <taxon>unclassified sequences</taxon>
        <taxon>metagenomes</taxon>
        <taxon>organismal metagenomes</taxon>
    </lineage>
</organism>
<keyword evidence="1" id="KW-1133">Transmembrane helix</keyword>
<protein>
    <submittedName>
        <fullName evidence="2">Uncharacterized protein</fullName>
    </submittedName>
</protein>